<dbReference type="AlphaFoldDB" id="A0A6G0W2P5"/>
<dbReference type="OrthoDB" id="6628709at2759"/>
<accession>A0A6G0W2P5</accession>
<dbReference type="PANTHER" id="PTHR47027">
    <property type="entry name" value="REVERSE TRANSCRIPTASE DOMAIN-CONTAINING PROTEIN"/>
    <property type="match status" value="1"/>
</dbReference>
<evidence type="ECO:0000313" key="3">
    <source>
        <dbReference type="Proteomes" id="UP000478052"/>
    </source>
</evidence>
<name>A0A6G0W2P5_APHCR</name>
<reference evidence="1 3" key="1">
    <citation type="submission" date="2019-08" db="EMBL/GenBank/DDBJ databases">
        <title>Whole genome of Aphis craccivora.</title>
        <authorList>
            <person name="Voronova N.V."/>
            <person name="Shulinski R.S."/>
            <person name="Bandarenka Y.V."/>
            <person name="Zhorov D.G."/>
            <person name="Warner D."/>
        </authorList>
    </citation>
    <scope>NUCLEOTIDE SEQUENCE [LARGE SCALE GENOMIC DNA]</scope>
    <source>
        <strain evidence="1">180601</strain>
        <tissue evidence="1">Whole Body</tissue>
    </source>
</reference>
<organism evidence="1 3">
    <name type="scientific">Aphis craccivora</name>
    <name type="common">Cowpea aphid</name>
    <dbReference type="NCBI Taxonomy" id="307492"/>
    <lineage>
        <taxon>Eukaryota</taxon>
        <taxon>Metazoa</taxon>
        <taxon>Ecdysozoa</taxon>
        <taxon>Arthropoda</taxon>
        <taxon>Hexapoda</taxon>
        <taxon>Insecta</taxon>
        <taxon>Pterygota</taxon>
        <taxon>Neoptera</taxon>
        <taxon>Paraneoptera</taxon>
        <taxon>Hemiptera</taxon>
        <taxon>Sternorrhyncha</taxon>
        <taxon>Aphidomorpha</taxon>
        <taxon>Aphidoidea</taxon>
        <taxon>Aphididae</taxon>
        <taxon>Aphidini</taxon>
        <taxon>Aphis</taxon>
        <taxon>Aphis</taxon>
    </lineage>
</organism>
<keyword evidence="3" id="KW-1185">Reference proteome</keyword>
<proteinExistence type="predicted"/>
<dbReference type="Proteomes" id="UP000478052">
    <property type="component" value="Unassembled WGS sequence"/>
</dbReference>
<dbReference type="PANTHER" id="PTHR47027:SF29">
    <property type="entry name" value="C2H2-TYPE DOMAIN-CONTAINING PROTEIN"/>
    <property type="match status" value="1"/>
</dbReference>
<evidence type="ECO:0000313" key="2">
    <source>
        <dbReference type="EMBL" id="KAF0772825.1"/>
    </source>
</evidence>
<comment type="caution">
    <text evidence="1">The sequence shown here is derived from an EMBL/GenBank/DDBJ whole genome shotgun (WGS) entry which is preliminary data.</text>
</comment>
<gene>
    <name evidence="2" type="ORF">FWK35_00025230</name>
    <name evidence="1" type="ORF">FWK35_00038056</name>
</gene>
<sequence length="238" mass="28145">MGLSINEEKTKFMILSRRNVNQSNLKVGSMNFEKVDNFKYLGVNINNSNNMHNEIKERIANGNRCYFSINKLLRSKLLSRKSKTTLYTSYLRPVVTYGCETWSTTKDDNRKLAIWERRILRNIYGPVYNDNLGIYEKRHNEELYDLYGKPNILTYIRCKRLEWLGHVWRADGDLLKNVLIRKIDKKRPLGRPRTRWKDTAEKDMRLIDKNATLDWTLNREKWRGLLVAAQVLNGPLSC</sequence>
<dbReference type="EMBL" id="VUJU01009275">
    <property type="protein sequence ID" value="KAF0721180.1"/>
    <property type="molecule type" value="Genomic_DNA"/>
</dbReference>
<dbReference type="EMBL" id="VUJU01000130">
    <property type="protein sequence ID" value="KAF0772825.1"/>
    <property type="molecule type" value="Genomic_DNA"/>
</dbReference>
<protein>
    <submittedName>
        <fullName evidence="1">Putative transposon-derived protein F52C9.6</fullName>
    </submittedName>
</protein>
<evidence type="ECO:0000313" key="1">
    <source>
        <dbReference type="EMBL" id="KAF0721180.1"/>
    </source>
</evidence>